<feature type="region of interest" description="Disordered" evidence="1">
    <location>
        <begin position="58"/>
        <end position="103"/>
    </location>
</feature>
<feature type="compositionally biased region" description="Polar residues" evidence="1">
    <location>
        <begin position="73"/>
        <end position="82"/>
    </location>
</feature>
<proteinExistence type="predicted"/>
<reference evidence="3" key="1">
    <citation type="submission" date="2022-11" db="UniProtKB">
        <authorList>
            <consortium name="WormBaseParasite"/>
        </authorList>
    </citation>
    <scope>IDENTIFICATION</scope>
</reference>
<evidence type="ECO:0000313" key="2">
    <source>
        <dbReference type="Proteomes" id="UP000887566"/>
    </source>
</evidence>
<dbReference type="AlphaFoldDB" id="A0A914WDR1"/>
<sequence>MRQHLLHLMMKWKTFTPNLMLRCGQAQQMTSLLLVETSTPELVRGNLENTTLATLDQATGTKEETNWQHMPRTATNTSSTPSFRRDMAGSGAGRRQMEPIDLN</sequence>
<dbReference type="Proteomes" id="UP000887566">
    <property type="component" value="Unplaced"/>
</dbReference>
<evidence type="ECO:0000313" key="3">
    <source>
        <dbReference type="WBParaSite" id="PSAMB.scaffold3629size17516.g22071.t1"/>
    </source>
</evidence>
<protein>
    <submittedName>
        <fullName evidence="3">Uncharacterized protein</fullName>
    </submittedName>
</protein>
<dbReference type="WBParaSite" id="PSAMB.scaffold3629size17516.g22071.t1">
    <property type="protein sequence ID" value="PSAMB.scaffold3629size17516.g22071.t1"/>
    <property type="gene ID" value="PSAMB.scaffold3629size17516.g22071"/>
</dbReference>
<keyword evidence="2" id="KW-1185">Reference proteome</keyword>
<evidence type="ECO:0000256" key="1">
    <source>
        <dbReference type="SAM" id="MobiDB-lite"/>
    </source>
</evidence>
<organism evidence="2 3">
    <name type="scientific">Plectus sambesii</name>
    <dbReference type="NCBI Taxonomy" id="2011161"/>
    <lineage>
        <taxon>Eukaryota</taxon>
        <taxon>Metazoa</taxon>
        <taxon>Ecdysozoa</taxon>
        <taxon>Nematoda</taxon>
        <taxon>Chromadorea</taxon>
        <taxon>Plectida</taxon>
        <taxon>Plectina</taxon>
        <taxon>Plectoidea</taxon>
        <taxon>Plectidae</taxon>
        <taxon>Plectus</taxon>
    </lineage>
</organism>
<name>A0A914WDR1_9BILA</name>
<accession>A0A914WDR1</accession>